<evidence type="ECO:0000313" key="2">
    <source>
        <dbReference type="EMBL" id="EFP88770.1"/>
    </source>
</evidence>
<gene>
    <name evidence="2" type="ORF">PGTG_14736</name>
</gene>
<dbReference type="InParanoid" id="E3KWV3"/>
<dbReference type="HOGENOM" id="CLU_2307431_0_0_1"/>
<evidence type="ECO:0000313" key="3">
    <source>
        <dbReference type="Proteomes" id="UP000008783"/>
    </source>
</evidence>
<evidence type="ECO:0000256" key="1">
    <source>
        <dbReference type="SAM" id="MobiDB-lite"/>
    </source>
</evidence>
<feature type="compositionally biased region" description="Polar residues" evidence="1">
    <location>
        <begin position="90"/>
        <end position="100"/>
    </location>
</feature>
<reference key="1">
    <citation type="submission" date="2007-01" db="EMBL/GenBank/DDBJ databases">
        <title>The Genome Sequence of Puccinia graminis f. sp. tritici Strain CRL 75-36-700-3.</title>
        <authorList>
            <consortium name="The Broad Institute Genome Sequencing Platform"/>
            <person name="Birren B."/>
            <person name="Lander E."/>
            <person name="Galagan J."/>
            <person name="Nusbaum C."/>
            <person name="Devon K."/>
            <person name="Cuomo C."/>
            <person name="Jaffe D."/>
            <person name="Butler J."/>
            <person name="Alvarez P."/>
            <person name="Gnerre S."/>
            <person name="Grabherr M."/>
            <person name="Mauceli E."/>
            <person name="Brockman W."/>
            <person name="Young S."/>
            <person name="LaButti K."/>
            <person name="Sykes S."/>
            <person name="DeCaprio D."/>
            <person name="Crawford M."/>
            <person name="Koehrsen M."/>
            <person name="Engels R."/>
            <person name="Montgomery P."/>
            <person name="Pearson M."/>
            <person name="Howarth C."/>
            <person name="Larson L."/>
            <person name="White J."/>
            <person name="Zeng Q."/>
            <person name="Kodira C."/>
            <person name="Yandava C."/>
            <person name="Alvarado L."/>
            <person name="O'Leary S."/>
            <person name="Szabo L."/>
            <person name="Dean R."/>
            <person name="Schein J."/>
        </authorList>
    </citation>
    <scope>NUCLEOTIDE SEQUENCE</scope>
    <source>
        <strain>CRL 75-36-700-3</strain>
    </source>
</reference>
<protein>
    <submittedName>
        <fullName evidence="2">Uncharacterized protein</fullName>
    </submittedName>
</protein>
<feature type="region of interest" description="Disordered" evidence="1">
    <location>
        <begin position="76"/>
        <end position="100"/>
    </location>
</feature>
<sequence length="100" mass="10506">MVAIRDINITPLRVTSKGNISGGLLRPDAPNPWYSPLNASIGPGTGWANDADRAGWYVPIKDCQYPNPWAGGGLPAPTGPFCGGAAPQPVKSSPPSLRRR</sequence>
<dbReference type="RefSeq" id="XP_003333189.1">
    <property type="nucleotide sequence ID" value="XM_003333141.2"/>
</dbReference>
<dbReference type="VEuPathDB" id="FungiDB:PGTG_14736"/>
<dbReference type="KEGG" id="pgr:PGTG_14736"/>
<accession>E3KWV3</accession>
<keyword evidence="3" id="KW-1185">Reference proteome</keyword>
<reference evidence="3" key="2">
    <citation type="journal article" date="2011" name="Proc. Natl. Acad. Sci. U.S.A.">
        <title>Obligate biotrophy features unraveled by the genomic analysis of rust fungi.</title>
        <authorList>
            <person name="Duplessis S."/>
            <person name="Cuomo C.A."/>
            <person name="Lin Y.-C."/>
            <person name="Aerts A."/>
            <person name="Tisserant E."/>
            <person name="Veneault-Fourrey C."/>
            <person name="Joly D.L."/>
            <person name="Hacquard S."/>
            <person name="Amselem J."/>
            <person name="Cantarel B.L."/>
            <person name="Chiu R."/>
            <person name="Coutinho P.M."/>
            <person name="Feau N."/>
            <person name="Field M."/>
            <person name="Frey P."/>
            <person name="Gelhaye E."/>
            <person name="Goldberg J."/>
            <person name="Grabherr M.G."/>
            <person name="Kodira C.D."/>
            <person name="Kohler A."/>
            <person name="Kuees U."/>
            <person name="Lindquist E.A."/>
            <person name="Lucas S.M."/>
            <person name="Mago R."/>
            <person name="Mauceli E."/>
            <person name="Morin E."/>
            <person name="Murat C."/>
            <person name="Pangilinan J.L."/>
            <person name="Park R."/>
            <person name="Pearson M."/>
            <person name="Quesneville H."/>
            <person name="Rouhier N."/>
            <person name="Sakthikumar S."/>
            <person name="Salamov A.A."/>
            <person name="Schmutz J."/>
            <person name="Selles B."/>
            <person name="Shapiro H."/>
            <person name="Tanguay P."/>
            <person name="Tuskan G.A."/>
            <person name="Henrissat B."/>
            <person name="Van de Peer Y."/>
            <person name="Rouze P."/>
            <person name="Ellis J.G."/>
            <person name="Dodds P.N."/>
            <person name="Schein J.E."/>
            <person name="Zhong S."/>
            <person name="Hamelin R.C."/>
            <person name="Grigoriev I.V."/>
            <person name="Szabo L.J."/>
            <person name="Martin F."/>
        </authorList>
    </citation>
    <scope>NUCLEOTIDE SEQUENCE [LARGE SCALE GENOMIC DNA]</scope>
    <source>
        <strain evidence="3">CRL 75-36-700-3 / race SCCL</strain>
    </source>
</reference>
<organism evidence="2 3">
    <name type="scientific">Puccinia graminis f. sp. tritici (strain CRL 75-36-700-3 / race SCCL)</name>
    <name type="common">Black stem rust fungus</name>
    <dbReference type="NCBI Taxonomy" id="418459"/>
    <lineage>
        <taxon>Eukaryota</taxon>
        <taxon>Fungi</taxon>
        <taxon>Dikarya</taxon>
        <taxon>Basidiomycota</taxon>
        <taxon>Pucciniomycotina</taxon>
        <taxon>Pucciniomycetes</taxon>
        <taxon>Pucciniales</taxon>
        <taxon>Pucciniaceae</taxon>
        <taxon>Puccinia</taxon>
    </lineage>
</organism>
<dbReference type="EMBL" id="DS178316">
    <property type="protein sequence ID" value="EFP88770.1"/>
    <property type="molecule type" value="Genomic_DNA"/>
</dbReference>
<name>E3KWV3_PUCGT</name>
<dbReference type="GeneID" id="10541721"/>
<dbReference type="STRING" id="418459.E3KWV3"/>
<proteinExistence type="predicted"/>
<dbReference type="eggNOG" id="ENOG502QRG8">
    <property type="taxonomic scope" value="Eukaryota"/>
</dbReference>
<dbReference type="AlphaFoldDB" id="E3KWV3"/>
<dbReference type="Proteomes" id="UP000008783">
    <property type="component" value="Unassembled WGS sequence"/>
</dbReference>